<dbReference type="Gene3D" id="3.30.559.10">
    <property type="entry name" value="Chloramphenicol acetyltransferase-like domain"/>
    <property type="match status" value="3"/>
</dbReference>
<dbReference type="SUPFAM" id="SSF47336">
    <property type="entry name" value="ACP-like"/>
    <property type="match status" value="3"/>
</dbReference>
<evidence type="ECO:0000313" key="6">
    <source>
        <dbReference type="EMBL" id="MBM7414156.1"/>
    </source>
</evidence>
<dbReference type="Gene3D" id="3.30.300.30">
    <property type="match status" value="3"/>
</dbReference>
<dbReference type="CDD" id="cd05930">
    <property type="entry name" value="A_NRPS"/>
    <property type="match status" value="2"/>
</dbReference>
<dbReference type="Gene3D" id="1.10.1200.10">
    <property type="entry name" value="ACP-like"/>
    <property type="match status" value="3"/>
</dbReference>
<dbReference type="InterPro" id="IPR025110">
    <property type="entry name" value="AMP-bd_C"/>
</dbReference>
<dbReference type="Pfam" id="PF00550">
    <property type="entry name" value="PP-binding"/>
    <property type="match status" value="3"/>
</dbReference>
<dbReference type="EMBL" id="JAFBBK010000001">
    <property type="protein sequence ID" value="MBM7414156.1"/>
    <property type="molecule type" value="Genomic_DNA"/>
</dbReference>
<feature type="region of interest" description="Disordered" evidence="4">
    <location>
        <begin position="1034"/>
        <end position="1056"/>
    </location>
</feature>
<protein>
    <submittedName>
        <fullName evidence="6">Glutamate racemase</fullName>
        <ecNumber evidence="6">5.1.1.3</ecNumber>
    </submittedName>
</protein>
<dbReference type="CDD" id="cd19540">
    <property type="entry name" value="LCL_NRPS-like"/>
    <property type="match status" value="1"/>
</dbReference>
<feature type="domain" description="Carrier" evidence="5">
    <location>
        <begin position="3099"/>
        <end position="3183"/>
    </location>
</feature>
<dbReference type="InterPro" id="IPR010071">
    <property type="entry name" value="AA_adenyl_dom"/>
</dbReference>
<dbReference type="InterPro" id="IPR009081">
    <property type="entry name" value="PP-bd_ACP"/>
</dbReference>
<dbReference type="Gene3D" id="2.30.38.10">
    <property type="entry name" value="Luciferase, Domain 3"/>
    <property type="match status" value="1"/>
</dbReference>
<dbReference type="InterPro" id="IPR020845">
    <property type="entry name" value="AMP-binding_CS"/>
</dbReference>
<dbReference type="SMART" id="SM00823">
    <property type="entry name" value="PKS_PP"/>
    <property type="match status" value="3"/>
</dbReference>
<dbReference type="PANTHER" id="PTHR45527:SF1">
    <property type="entry name" value="FATTY ACID SYNTHASE"/>
    <property type="match status" value="1"/>
</dbReference>
<dbReference type="PROSITE" id="PS00455">
    <property type="entry name" value="AMP_BINDING"/>
    <property type="match status" value="3"/>
</dbReference>
<dbReference type="Gene3D" id="3.30.559.30">
    <property type="entry name" value="Nonribosomal peptide synthetase, condensation domain"/>
    <property type="match status" value="3"/>
</dbReference>
<dbReference type="PROSITE" id="PS50075">
    <property type="entry name" value="CARRIER"/>
    <property type="match status" value="3"/>
</dbReference>
<dbReference type="InterPro" id="IPR023213">
    <property type="entry name" value="CAT-like_dom_sf"/>
</dbReference>
<comment type="caution">
    <text evidence="6">The sequence shown here is derived from an EMBL/GenBank/DDBJ whole genome shotgun (WGS) entry which is preliminary data.</text>
</comment>
<dbReference type="InterPro" id="IPR001031">
    <property type="entry name" value="Thioesterase"/>
</dbReference>
<dbReference type="Gene3D" id="3.40.50.980">
    <property type="match status" value="2"/>
</dbReference>
<keyword evidence="6" id="KW-0413">Isomerase</keyword>
<keyword evidence="3" id="KW-0597">Phosphoprotein</keyword>
<dbReference type="RefSeq" id="WP_204866927.1">
    <property type="nucleotide sequence ID" value="NZ_JAFBBK010000001.1"/>
</dbReference>
<reference evidence="6 7" key="1">
    <citation type="submission" date="2021-01" db="EMBL/GenBank/DDBJ databases">
        <title>Genomics of switchgrass bacterial isolates.</title>
        <authorList>
            <person name="Shade A."/>
        </authorList>
    </citation>
    <scope>NUCLEOTIDE SEQUENCE [LARGE SCALE GENOMIC DNA]</scope>
    <source>
        <strain evidence="6 7">PvP111</strain>
    </source>
</reference>
<accession>A0ABS2KQY7</accession>
<dbReference type="InterPro" id="IPR029058">
    <property type="entry name" value="AB_hydrolase_fold"/>
</dbReference>
<feature type="region of interest" description="Disordered" evidence="4">
    <location>
        <begin position="941"/>
        <end position="964"/>
    </location>
</feature>
<dbReference type="EC" id="5.1.1.3" evidence="6"/>
<comment type="cofactor">
    <cofactor evidence="1">
        <name>pantetheine 4'-phosphate</name>
        <dbReference type="ChEBI" id="CHEBI:47942"/>
    </cofactor>
</comment>
<dbReference type="Pfam" id="PF13193">
    <property type="entry name" value="AMP-binding_C"/>
    <property type="match status" value="3"/>
</dbReference>
<dbReference type="Gene3D" id="3.40.50.12780">
    <property type="entry name" value="N-terminal domain of ligase-like"/>
    <property type="match status" value="2"/>
</dbReference>
<dbReference type="InterPro" id="IPR000873">
    <property type="entry name" value="AMP-dep_synth/lig_dom"/>
</dbReference>
<dbReference type="Pfam" id="PF00501">
    <property type="entry name" value="AMP-binding"/>
    <property type="match status" value="3"/>
</dbReference>
<feature type="domain" description="Carrier" evidence="5">
    <location>
        <begin position="2036"/>
        <end position="2111"/>
    </location>
</feature>
<evidence type="ECO:0000313" key="7">
    <source>
        <dbReference type="Proteomes" id="UP000703038"/>
    </source>
</evidence>
<evidence type="ECO:0000256" key="2">
    <source>
        <dbReference type="ARBA" id="ARBA00022450"/>
    </source>
</evidence>
<dbReference type="SUPFAM" id="SSF52777">
    <property type="entry name" value="CoA-dependent acyltransferases"/>
    <property type="match status" value="6"/>
</dbReference>
<gene>
    <name evidence="6" type="ORF">JOE42_000889</name>
</gene>
<evidence type="ECO:0000256" key="1">
    <source>
        <dbReference type="ARBA" id="ARBA00001957"/>
    </source>
</evidence>
<organism evidence="6 7">
    <name type="scientific">Rhodococcoides corynebacterioides</name>
    <dbReference type="NCBI Taxonomy" id="53972"/>
    <lineage>
        <taxon>Bacteria</taxon>
        <taxon>Bacillati</taxon>
        <taxon>Actinomycetota</taxon>
        <taxon>Actinomycetes</taxon>
        <taxon>Mycobacteriales</taxon>
        <taxon>Nocardiaceae</taxon>
        <taxon>Rhodococcoides</taxon>
    </lineage>
</organism>
<dbReference type="Pfam" id="PF00975">
    <property type="entry name" value="Thioesterase"/>
    <property type="match status" value="1"/>
</dbReference>
<dbReference type="Proteomes" id="UP000703038">
    <property type="component" value="Unassembled WGS sequence"/>
</dbReference>
<dbReference type="InterPro" id="IPR036736">
    <property type="entry name" value="ACP-like_sf"/>
</dbReference>
<evidence type="ECO:0000259" key="5">
    <source>
        <dbReference type="PROSITE" id="PS50075"/>
    </source>
</evidence>
<dbReference type="NCBIfam" id="TIGR01733">
    <property type="entry name" value="AA-adenyl-dom"/>
    <property type="match status" value="3"/>
</dbReference>
<evidence type="ECO:0000256" key="4">
    <source>
        <dbReference type="SAM" id="MobiDB-lite"/>
    </source>
</evidence>
<sequence length="3506" mass="369674">MSDDHPGSGAGADDYTQVFDLTRAQRDMWLLQELDPEVTFAVAHYMDIRGPLDVDLLEQAMRLATLDTGSMLTRLVTSDAQDEHVDSDSLRQRLDLSLLDIDLDRIDVSDDEFPEEAAAEIMTEFTRPLDMYRDALGYTAVITLAEDHHYWYARGHHVAIDGYGASVAAARTAEIYTALVRGEDPPPSRARHPRAFAEAEARYRASSRYERDRAHWAGLRDVLGEPVSMSGRVAPPSAFNHRCDTLLGTSADRTVHDAAERHGSTVAVVVAAAFAAFLARVTDTPDVVLTMPMAARVTSWMRESASMAANAVPVPAHCGGGVDIGSVVREVGNRVSESLRHQLLPASEIAHLLGAPGVTLGPTINLMMFGERVVLGDIPADLELLTSGPTADMAVTVHESTTTGRLRVDLEGNPALYTADELVVHSERFARFLVDFAEADVDTPLRALSLVTDEDRAAVLPALDPLVPPFATFADILTHGLVLGEKVPAVVDGDIALSYPELDRRSDALARELLDLGVGPDVMVVSALPRSHASVTSAWSIAKAGGAYVPVDPTLPADRITTIIGDSGALVGVTTSALVNSLPAQVEWVLVDEDRAPLTGGGLVGARRPGPDDLAYVIYTSGSTGTPKGVAVTHRGFAAMTYAAVSAHRLPRGARVMHFVSPGFDASVLEMVLAFGSGGTLVVVPTDVHGGEELAEVLDAQRIDAGFITPSALATVPVAPGAGPRAIGVGGDVVPVALVDEWAPGRRMVNVYGPTESTVAVTFGPLVAEHEVELGSPFPGIRAFVLDSSLALTPPGCVGELYLGGTGIARGYLGRTALTSERFVADPFGNSDRLYRTGDLVKWTTRGTLVYLGRRDSQVKVRGFRIELGEIEEALRALPDVADAAVVVRGDGTLRTVEGYVRMTHAGAVADTLLDDLALLLPHYMVPNRLTILDEMPLTPNGKIDRRRLPEPRARESRPARAPESENELLVASVLADVLGLDDVAATDDFFELGGNSLLATRVAARISAVGGHALGVREVFRHPVVEALALHLDDGTPSTGDQDGPVPVDRSAPIPASPSQRSMWWIEQYRPSATYHVPLALRVTGSFSVEAARAALLDVLDRHESLRTLFDRDDTVDGPVQRVVDIDTATTLFDVDVLDAPDADAVLPALRDVASRPFDLAVDLPLRARIVRVAGTSGPATDHVVALVLHHVCVDGWSLGVLATDLVVAYSARLEGRTPTWSPLPVQYADASEWKRLALGSADDPESALATSAAWWTDALADLPDVPTPGADRPRRAEPSGQGATVSVVLDGDRGVHVDALARRIGLSHFMIVHAALVLVLSRFGAGADVTIGTAVAGRDHPDLDGVVGMFVNSVVLRTVVDGAATVADHLDAVRAADLDALAHADMPFDTLVDLLDPPRTPGRHPLFDVMLTTRSTPDTSGTVGDARVTAHGIDVARAKYDLELVLDESPGQAGPRSSIDLTYATDLFDERTARAVLDRLLAVLDAIAADPDALVADIDVLLPPERAATVPMRERARARSTDSTSALDTLVAHHAATTPDAVAVVDGDRRTTYAELEVLVARGAARLVDNGVSADTRVIGLLRRSTESVAAILAVSRAGGAIVPVDPDYPADRRSFMVRDSKTLHAVCSDPSDVPSDGFLWSTTDSLFAEENVPACPDDGGWVVPLGCTAYVTYTSGTTGRPKGVQVTRQGYANITSELVRAYGADTDARVLAFASPSFDASMLELGLAFGSGGALVMVPPGIVGGTELATLLRRHDVTHCFLTPSVLSTLSADDLVPGDPVLLSALGVGGENFGSDLLESVAPGRTVINIYGPTETAICTHARTLHEGDDVALGRPVAGMRATVLDASLHPVLPGVEGELHLAGVQLARGYLDRPGLTATRFVADPFGPPGSRTYRTGDLARWTFAADPDSTEPVVRITGRSDFQVKIRGLRIELGEIDAVLASAPGVGGAVTLTTPGPTGETVLVSFVHPVVDESAALRSSDLLRLARTRLPRHMVPTAIVVVDAFPLTPVGKLDRAALPMPTVLVDEDDRAPGTAAEAAVAGVLAQVLGVERVGVTADFFALGGTSLTATRYAARITEVTGVPVAVRTIFDRPTVAELAELPEFADLTAHSGALPRADAVTPAERPDPVPLTPAQLSMWFSSKVASTATAYTIVAGLLVEGPLDVDAVGAAVNDVIARHESLRTVYPTVAGEPVQVVLDTAPVSVELVTPSDSDLDPSAPEVQAALDEVARRRFDLATEAPVRAVVVRLSEHTHVVGVAVHHIAADGESVAPLTTDLLLAYEARRTGVAPVWPTEPVQYIDHALALTLSVGSADHTRAVDFWRSVLDGAPPVHSVPLNSPRPDRPTGRADVVDAVLSPQVRDRVLAYAADHRGTEFMVVHAALAAVLAAHTPGIDPLLGTADVVVGTPYADRAGAESMVGMAVNTLALRVPVSLASTFDEIVDVVRDRDLAALDHAAVPFETLVSTLQPERHPARHPIVQIMLSVHAAPPLHLDLGGRTVSALRLPVERSAFDLVVTVRARTDGGADVSVAYARDLFLPSTARHLADAVVDTLDRATSDPALSIASLTGPSRLPSETEFLDVLVERVARDSPERPAVVAPEGTRTYGELLTAADALADRLRAAGAGPGRTVALAMSRSASSVTAFWAVARTGATILPLDPTYPEERLSYILDDADPVLALRAASDPVVAPDAVTWWTLDTDATPDHPSMPDAALPATVRRSLDDVAYLVYTSGTTGRPKPVGVTHRGLESLAVALGTAFDTDRTSRVLHAASPGFDAAILEMLVTVIRGSTSVVAPAAAYAGRALEALIERERVDVLFLTPAALATLDPHTVSGVRSVGTGGEALPAALLEAWAPGRRMVNAYGPSETTVAATMGVQRAGRAPHIGLAVPGTALRVLDTRLVAVADGDVGELYVSGPGVAQGYPGRPGLTATRFVADPSGRPGGRTYRTGDLVRVASDGMVEMTGRSDTQRKIRGVRIEPAEVEAVLAAHPAVTSVAVVVEENSVGAALAAHVTVHGTVDSAALRSFAAEKLPRALVPATVTVHSSLPRTPHGKVDRRALLIPLGRLEPLAPDHLSPDHPSTAPARTTTATAIAPARSMLDTVRSVFADVLGVDAVGPDDDFFALGGNSLAAVRVMDVLRERLRTDIATDVDPDSLDVTWFFDAATPAALSARVQELIMLDDNHGTRGDGGSHANGSSTNGSGTNGSGANGTATRTGSHAAPPPVTEPTARTPKPPVRRTSTDAVLPLRAGDDGVTPLICVHPAIGLSWSYTGLLPHLDPSIPVLGLQARGIGIPAPEPASVAEIARDYVNTVRAQFPTGPYRLLGWSLGGLIAHAMAVEIEKLSDEVELFVMDAYPLAGTDRPRTEMSVASLMREFLPLEVTVDDDIDLDAAIAMIRGAGGPTAHLDEGQMRRLYERYQLFVDLGHEHTPARFSGDLQFFSATVDSDPTLTPWAWRRYIAGSITDYPVDVPHNAMGTPDALAAVARRLGGVRPALLAGAR</sequence>
<dbReference type="NCBIfam" id="NF003417">
    <property type="entry name" value="PRK04813.1"/>
    <property type="match status" value="3"/>
</dbReference>
<name>A0ABS2KQY7_9NOCA</name>
<dbReference type="PANTHER" id="PTHR45527">
    <property type="entry name" value="NONRIBOSOMAL PEPTIDE SYNTHETASE"/>
    <property type="match status" value="1"/>
</dbReference>
<evidence type="ECO:0000256" key="3">
    <source>
        <dbReference type="ARBA" id="ARBA00022553"/>
    </source>
</evidence>
<dbReference type="SUPFAM" id="SSF53474">
    <property type="entry name" value="alpha/beta-Hydrolases"/>
    <property type="match status" value="1"/>
</dbReference>
<dbReference type="SUPFAM" id="SSF56801">
    <property type="entry name" value="Acetyl-CoA synthetase-like"/>
    <property type="match status" value="3"/>
</dbReference>
<dbReference type="PROSITE" id="PS00012">
    <property type="entry name" value="PHOSPHOPANTETHEINE"/>
    <property type="match status" value="1"/>
</dbReference>
<feature type="domain" description="Carrier" evidence="5">
    <location>
        <begin position="962"/>
        <end position="1037"/>
    </location>
</feature>
<keyword evidence="7" id="KW-1185">Reference proteome</keyword>
<proteinExistence type="predicted"/>
<dbReference type="InterPro" id="IPR020806">
    <property type="entry name" value="PKS_PP-bd"/>
</dbReference>
<dbReference type="InterPro" id="IPR006162">
    <property type="entry name" value="Ppantetheine_attach_site"/>
</dbReference>
<dbReference type="Gene3D" id="3.40.50.1820">
    <property type="entry name" value="alpha/beta hydrolase"/>
    <property type="match status" value="1"/>
</dbReference>
<dbReference type="InterPro" id="IPR045851">
    <property type="entry name" value="AMP-bd_C_sf"/>
</dbReference>
<keyword evidence="2" id="KW-0596">Phosphopantetheine</keyword>
<dbReference type="GO" id="GO:0008881">
    <property type="term" value="F:glutamate racemase activity"/>
    <property type="evidence" value="ECO:0007669"/>
    <property type="project" value="UniProtKB-EC"/>
</dbReference>
<dbReference type="InterPro" id="IPR042099">
    <property type="entry name" value="ANL_N_sf"/>
</dbReference>
<dbReference type="InterPro" id="IPR001242">
    <property type="entry name" value="Condensation_dom"/>
</dbReference>
<feature type="compositionally biased region" description="Basic and acidic residues" evidence="4">
    <location>
        <begin position="943"/>
        <end position="964"/>
    </location>
</feature>
<feature type="region of interest" description="Disordered" evidence="4">
    <location>
        <begin position="3188"/>
        <end position="3248"/>
    </location>
</feature>
<dbReference type="Pfam" id="PF00668">
    <property type="entry name" value="Condensation"/>
    <property type="match status" value="3"/>
</dbReference>